<dbReference type="Pfam" id="PF01381">
    <property type="entry name" value="HTH_3"/>
    <property type="match status" value="1"/>
</dbReference>
<keyword evidence="4" id="KW-0238">DNA-binding</keyword>
<keyword evidence="9" id="KW-1185">Reference proteome</keyword>
<dbReference type="InterPro" id="IPR010982">
    <property type="entry name" value="Lambda_DNA-bd_dom_sf"/>
</dbReference>
<evidence type="ECO:0000256" key="4">
    <source>
        <dbReference type="ARBA" id="ARBA00023125"/>
    </source>
</evidence>
<protein>
    <submittedName>
        <fullName evidence="8">Helix-turn-helix domain-containing protein</fullName>
    </submittedName>
</protein>
<dbReference type="CDD" id="cd00093">
    <property type="entry name" value="HTH_XRE"/>
    <property type="match status" value="1"/>
</dbReference>
<keyword evidence="2 6" id="KW-0812">Transmembrane</keyword>
<dbReference type="Gene3D" id="1.10.260.40">
    <property type="entry name" value="lambda repressor-like DNA-binding domains"/>
    <property type="match status" value="1"/>
</dbReference>
<dbReference type="RefSeq" id="WP_198637857.1">
    <property type="nucleotide sequence ID" value="NZ_JAEHNY010000002.1"/>
</dbReference>
<dbReference type="SUPFAM" id="SSF47413">
    <property type="entry name" value="lambda repressor-like DNA-binding domains"/>
    <property type="match status" value="1"/>
</dbReference>
<dbReference type="InterPro" id="IPR001387">
    <property type="entry name" value="Cro/C1-type_HTH"/>
</dbReference>
<keyword evidence="5 6" id="KW-0472">Membrane</keyword>
<accession>A0ABS0TDG1</accession>
<dbReference type="SMART" id="SM00530">
    <property type="entry name" value="HTH_XRE"/>
    <property type="match status" value="1"/>
</dbReference>
<comment type="subcellular location">
    <subcellularLocation>
        <location evidence="1">Membrane</location>
        <topology evidence="1">Multi-pass membrane protein</topology>
    </subcellularLocation>
</comment>
<dbReference type="EMBL" id="JAEHNY010000002">
    <property type="protein sequence ID" value="MBI6119086.1"/>
    <property type="molecule type" value="Genomic_DNA"/>
</dbReference>
<evidence type="ECO:0000256" key="5">
    <source>
        <dbReference type="ARBA" id="ARBA00023136"/>
    </source>
</evidence>
<evidence type="ECO:0000256" key="1">
    <source>
        <dbReference type="ARBA" id="ARBA00004141"/>
    </source>
</evidence>
<dbReference type="InterPro" id="IPR019109">
    <property type="entry name" value="MamF_MmsF"/>
</dbReference>
<feature type="transmembrane region" description="Helical" evidence="6">
    <location>
        <begin position="75"/>
        <end position="102"/>
    </location>
</feature>
<gene>
    <name evidence="8" type="ORF">I6U50_03515</name>
</gene>
<comment type="caution">
    <text evidence="8">The sequence shown here is derived from an EMBL/GenBank/DDBJ whole genome shotgun (WGS) entry which is preliminary data.</text>
</comment>
<reference evidence="8 9" key="1">
    <citation type="submission" date="2020-12" db="EMBL/GenBank/DDBJ databases">
        <title>Salegentibacter orientalis sp. nov., isolated from costal sediment.</title>
        <authorList>
            <person name="Lian F.-B."/>
        </authorList>
    </citation>
    <scope>NUCLEOTIDE SEQUENCE [LARGE SCALE GENOMIC DNA]</scope>
    <source>
        <strain evidence="8 9">F60176</strain>
    </source>
</reference>
<sequence>MKDNELANRLIELRKRKGFSQEFLAEESGISLRTIQRIEKGETQPRGDTLQRIAKGLGVTSEELIDWKLEKNSSYLVLLNTSALSFLFFPILGVLIPLVMWVSKKNNVHKVDEVGKEVVNFQITWCLFIFLFYLLIFVRIIFDISISLRLNPLVITAYFVILYILNVTLIVYNSIRIKKSKSPKYVLRIPFLR</sequence>
<name>A0ABS0TDG1_9FLAO</name>
<evidence type="ECO:0000313" key="8">
    <source>
        <dbReference type="EMBL" id="MBI6119086.1"/>
    </source>
</evidence>
<dbReference type="Proteomes" id="UP000635665">
    <property type="component" value="Unassembled WGS sequence"/>
</dbReference>
<evidence type="ECO:0000313" key="9">
    <source>
        <dbReference type="Proteomes" id="UP000635665"/>
    </source>
</evidence>
<keyword evidence="3 6" id="KW-1133">Transmembrane helix</keyword>
<evidence type="ECO:0000256" key="6">
    <source>
        <dbReference type="SAM" id="Phobius"/>
    </source>
</evidence>
<feature type="domain" description="HTH cro/C1-type" evidence="7">
    <location>
        <begin position="10"/>
        <end position="64"/>
    </location>
</feature>
<feature type="transmembrane region" description="Helical" evidence="6">
    <location>
        <begin position="154"/>
        <end position="175"/>
    </location>
</feature>
<dbReference type="PANTHER" id="PTHR46797">
    <property type="entry name" value="HTH-TYPE TRANSCRIPTIONAL REGULATOR"/>
    <property type="match status" value="1"/>
</dbReference>
<evidence type="ECO:0000256" key="2">
    <source>
        <dbReference type="ARBA" id="ARBA00022692"/>
    </source>
</evidence>
<dbReference type="PROSITE" id="PS50943">
    <property type="entry name" value="HTH_CROC1"/>
    <property type="match status" value="1"/>
</dbReference>
<dbReference type="PANTHER" id="PTHR46797:SF1">
    <property type="entry name" value="METHYLPHOSPHONATE SYNTHASE"/>
    <property type="match status" value="1"/>
</dbReference>
<evidence type="ECO:0000259" key="7">
    <source>
        <dbReference type="PROSITE" id="PS50943"/>
    </source>
</evidence>
<feature type="transmembrane region" description="Helical" evidence="6">
    <location>
        <begin position="123"/>
        <end position="142"/>
    </location>
</feature>
<proteinExistence type="predicted"/>
<dbReference type="Pfam" id="PF09685">
    <property type="entry name" value="MamF_MmsF"/>
    <property type="match status" value="1"/>
</dbReference>
<organism evidence="8 9">
    <name type="scientific">Salegentibacter maritimus</name>
    <dbReference type="NCBI Taxonomy" id="2794347"/>
    <lineage>
        <taxon>Bacteria</taxon>
        <taxon>Pseudomonadati</taxon>
        <taxon>Bacteroidota</taxon>
        <taxon>Flavobacteriia</taxon>
        <taxon>Flavobacteriales</taxon>
        <taxon>Flavobacteriaceae</taxon>
        <taxon>Salegentibacter</taxon>
    </lineage>
</organism>
<evidence type="ECO:0000256" key="3">
    <source>
        <dbReference type="ARBA" id="ARBA00022989"/>
    </source>
</evidence>
<dbReference type="InterPro" id="IPR050807">
    <property type="entry name" value="TransReg_Diox_bact_type"/>
</dbReference>